<keyword evidence="4 10" id="KW-0808">Transferase</keyword>
<keyword evidence="6 10" id="KW-0594">Phospholipid biosynthesis</keyword>
<evidence type="ECO:0000256" key="10">
    <source>
        <dbReference type="HAMAP-Rule" id="MF_00019"/>
    </source>
</evidence>
<evidence type="ECO:0000256" key="8">
    <source>
        <dbReference type="ARBA" id="ARBA00024069"/>
    </source>
</evidence>
<dbReference type="Proteomes" id="UP000886800">
    <property type="component" value="Unassembled WGS sequence"/>
</dbReference>
<keyword evidence="3 10" id="KW-0444">Lipid biosynthesis</keyword>
<name>A0A9D1WRM5_9FIRM</name>
<dbReference type="GO" id="GO:0043811">
    <property type="term" value="F:phosphate:acyl-[acyl carrier protein] acyltransferase activity"/>
    <property type="evidence" value="ECO:0007669"/>
    <property type="project" value="UniProtKB-UniRule"/>
</dbReference>
<keyword evidence="5 10" id="KW-0443">Lipid metabolism</keyword>
<evidence type="ECO:0000256" key="3">
    <source>
        <dbReference type="ARBA" id="ARBA00022516"/>
    </source>
</evidence>
<evidence type="ECO:0000256" key="5">
    <source>
        <dbReference type="ARBA" id="ARBA00023098"/>
    </source>
</evidence>
<comment type="subcellular location">
    <subcellularLocation>
        <location evidence="10">Cytoplasm</location>
    </subcellularLocation>
    <text evidence="10">Associated with the membrane possibly through PlsY.</text>
</comment>
<evidence type="ECO:0000313" key="11">
    <source>
        <dbReference type="EMBL" id="HIX65839.1"/>
    </source>
</evidence>
<dbReference type="EC" id="2.3.1.274" evidence="8 10"/>
<gene>
    <name evidence="10 11" type="primary">plsX</name>
    <name evidence="11" type="ORF">H9736_06265</name>
</gene>
<dbReference type="Pfam" id="PF02504">
    <property type="entry name" value="FA_synthesis"/>
    <property type="match status" value="1"/>
</dbReference>
<evidence type="ECO:0000256" key="2">
    <source>
        <dbReference type="ARBA" id="ARBA00022490"/>
    </source>
</evidence>
<dbReference type="HAMAP" id="MF_00019">
    <property type="entry name" value="PlsX"/>
    <property type="match status" value="1"/>
</dbReference>
<reference evidence="11" key="1">
    <citation type="journal article" date="2021" name="PeerJ">
        <title>Extensive microbial diversity within the chicken gut microbiome revealed by metagenomics and culture.</title>
        <authorList>
            <person name="Gilroy R."/>
            <person name="Ravi A."/>
            <person name="Getino M."/>
            <person name="Pursley I."/>
            <person name="Horton D.L."/>
            <person name="Alikhan N.F."/>
            <person name="Baker D."/>
            <person name="Gharbi K."/>
            <person name="Hall N."/>
            <person name="Watson M."/>
            <person name="Adriaenssens E.M."/>
            <person name="Foster-Nyarko E."/>
            <person name="Jarju S."/>
            <person name="Secka A."/>
            <person name="Antonio M."/>
            <person name="Oren A."/>
            <person name="Chaudhuri R.R."/>
            <person name="La Ragione R."/>
            <person name="Hildebrand F."/>
            <person name="Pallen M.J."/>
        </authorList>
    </citation>
    <scope>NUCLEOTIDE SEQUENCE</scope>
    <source>
        <strain evidence="11">CHK188-5543</strain>
    </source>
</reference>
<dbReference type="PIRSF" id="PIRSF002465">
    <property type="entry name" value="Phsphlp_syn_PlsX"/>
    <property type="match status" value="1"/>
</dbReference>
<proteinExistence type="inferred from homology"/>
<evidence type="ECO:0000256" key="1">
    <source>
        <dbReference type="ARBA" id="ARBA00001232"/>
    </source>
</evidence>
<keyword evidence="2 10" id="KW-0963">Cytoplasm</keyword>
<comment type="similarity">
    <text evidence="10">Belongs to the PlsX family.</text>
</comment>
<keyword evidence="11" id="KW-0012">Acyltransferase</keyword>
<dbReference type="GO" id="GO:0006633">
    <property type="term" value="P:fatty acid biosynthetic process"/>
    <property type="evidence" value="ECO:0007669"/>
    <property type="project" value="UniProtKB-UniRule"/>
</dbReference>
<sequence>MRIIVDAFGGDHAPLEILKGCALAVQEYGVDILACGDEAKMRQVCQEQGVCLDRITLVNAPRVISPETDPVEVVKSYDDCSMAVGLKMLANGEGDAFVSAGSTGAIAVGASLYVKRIKGIKRAALATVIPCKGGCYLLVDVGANKECRPEMLSQFGIMGSLYMENILGVQNPRVGTVNIGTEDNKGLELQKLTNEQLQHAPVHFIGNVEPRELPFGGCDVAVCDGFTGNVILKLTEGLGKWFADELRGIFTAGTASKLGYLLVRGGVSGFKNKMDYKEYGGAPFMGITRPVIKAHGSSDARAFKNAIRQAKEYTERDVVSKIEQALAQVKRQQAVEG</sequence>
<dbReference type="InterPro" id="IPR012281">
    <property type="entry name" value="Phospholipid_synth_PlsX-like"/>
</dbReference>
<comment type="subunit">
    <text evidence="9 10">Homodimer. Probably interacts with PlsY.</text>
</comment>
<dbReference type="PANTHER" id="PTHR30100:SF1">
    <property type="entry name" value="PHOSPHATE ACYLTRANSFERASE"/>
    <property type="match status" value="1"/>
</dbReference>
<evidence type="ECO:0000256" key="6">
    <source>
        <dbReference type="ARBA" id="ARBA00023209"/>
    </source>
</evidence>
<comment type="pathway">
    <text evidence="10">Lipid metabolism; phospholipid metabolism.</text>
</comment>
<evidence type="ECO:0000256" key="7">
    <source>
        <dbReference type="ARBA" id="ARBA00023264"/>
    </source>
</evidence>
<accession>A0A9D1WRM5</accession>
<keyword evidence="7 10" id="KW-1208">Phospholipid metabolism</keyword>
<dbReference type="EMBL" id="DXES01000135">
    <property type="protein sequence ID" value="HIX65839.1"/>
    <property type="molecule type" value="Genomic_DNA"/>
</dbReference>
<dbReference type="GO" id="GO:0005737">
    <property type="term" value="C:cytoplasm"/>
    <property type="evidence" value="ECO:0007669"/>
    <property type="project" value="UniProtKB-SubCell"/>
</dbReference>
<reference evidence="11" key="2">
    <citation type="submission" date="2021-04" db="EMBL/GenBank/DDBJ databases">
        <authorList>
            <person name="Gilroy R."/>
        </authorList>
    </citation>
    <scope>NUCLEOTIDE SEQUENCE</scope>
    <source>
        <strain evidence="11">CHK188-5543</strain>
    </source>
</reference>
<dbReference type="InterPro" id="IPR003664">
    <property type="entry name" value="FA_synthesis"/>
</dbReference>
<dbReference type="Gene3D" id="3.40.718.10">
    <property type="entry name" value="Isopropylmalate Dehydrogenase"/>
    <property type="match status" value="1"/>
</dbReference>
<evidence type="ECO:0000256" key="4">
    <source>
        <dbReference type="ARBA" id="ARBA00022679"/>
    </source>
</evidence>
<organism evidence="11 12">
    <name type="scientific">Candidatus Anaerotruncus excrementipullorum</name>
    <dbReference type="NCBI Taxonomy" id="2838465"/>
    <lineage>
        <taxon>Bacteria</taxon>
        <taxon>Bacillati</taxon>
        <taxon>Bacillota</taxon>
        <taxon>Clostridia</taxon>
        <taxon>Eubacteriales</taxon>
        <taxon>Oscillospiraceae</taxon>
        <taxon>Anaerotruncus</taxon>
    </lineage>
</organism>
<protein>
    <recommendedName>
        <fullName evidence="8 10">Phosphate acyltransferase</fullName>
        <ecNumber evidence="8 10">2.3.1.274</ecNumber>
    </recommendedName>
    <alternativeName>
        <fullName evidence="10">Acyl-ACP phosphotransacylase</fullName>
    </alternativeName>
    <alternativeName>
        <fullName evidence="10">Acyl-[acyl-carrier-protein]--phosphate acyltransferase</fullName>
    </alternativeName>
    <alternativeName>
        <fullName evidence="10">Phosphate-acyl-ACP acyltransferase</fullName>
    </alternativeName>
</protein>
<dbReference type="NCBIfam" id="TIGR00182">
    <property type="entry name" value="plsX"/>
    <property type="match status" value="1"/>
</dbReference>
<dbReference type="PANTHER" id="PTHR30100">
    <property type="entry name" value="FATTY ACID/PHOSPHOLIPID SYNTHESIS PROTEIN PLSX"/>
    <property type="match status" value="1"/>
</dbReference>
<dbReference type="GO" id="GO:0008654">
    <property type="term" value="P:phospholipid biosynthetic process"/>
    <property type="evidence" value="ECO:0007669"/>
    <property type="project" value="UniProtKB-KW"/>
</dbReference>
<evidence type="ECO:0000313" key="12">
    <source>
        <dbReference type="Proteomes" id="UP000886800"/>
    </source>
</evidence>
<comment type="caution">
    <text evidence="11">The sequence shown here is derived from an EMBL/GenBank/DDBJ whole genome shotgun (WGS) entry which is preliminary data.</text>
</comment>
<comment type="function">
    <text evidence="10">Catalyzes the reversible formation of acyl-phosphate (acyl-PO(4)) from acyl-[acyl-carrier-protein] (acyl-ACP). This enzyme utilizes acyl-ACP as fatty acyl donor, but not acyl-CoA.</text>
</comment>
<dbReference type="AlphaFoldDB" id="A0A9D1WRM5"/>
<dbReference type="SUPFAM" id="SSF53659">
    <property type="entry name" value="Isocitrate/Isopropylmalate dehydrogenase-like"/>
    <property type="match status" value="1"/>
</dbReference>
<evidence type="ECO:0000256" key="9">
    <source>
        <dbReference type="ARBA" id="ARBA00046608"/>
    </source>
</evidence>
<comment type="catalytic activity">
    <reaction evidence="1 10">
        <text>a fatty acyl-[ACP] + phosphate = an acyl phosphate + holo-[ACP]</text>
        <dbReference type="Rhea" id="RHEA:42292"/>
        <dbReference type="Rhea" id="RHEA-COMP:9685"/>
        <dbReference type="Rhea" id="RHEA-COMP:14125"/>
        <dbReference type="ChEBI" id="CHEBI:43474"/>
        <dbReference type="ChEBI" id="CHEBI:59918"/>
        <dbReference type="ChEBI" id="CHEBI:64479"/>
        <dbReference type="ChEBI" id="CHEBI:138651"/>
        <dbReference type="EC" id="2.3.1.274"/>
    </reaction>
</comment>